<evidence type="ECO:0000313" key="2">
    <source>
        <dbReference type="Proteomes" id="UP000261811"/>
    </source>
</evidence>
<reference evidence="1 2" key="1">
    <citation type="submission" date="2018-08" db="EMBL/GenBank/DDBJ databases">
        <title>Actinomadura jelena sp. nov., a novel Actinomycete isolated from soil in Chad.</title>
        <authorList>
            <person name="Shi L."/>
        </authorList>
    </citation>
    <scope>NUCLEOTIDE SEQUENCE [LARGE SCALE GENOMIC DNA]</scope>
    <source>
        <strain evidence="1 2">NEAU-G17</strain>
    </source>
</reference>
<comment type="caution">
    <text evidence="1">The sequence shown here is derived from an EMBL/GenBank/DDBJ whole genome shotgun (WGS) entry which is preliminary data.</text>
</comment>
<proteinExistence type="predicted"/>
<dbReference type="AlphaFoldDB" id="A0A372JQG6"/>
<dbReference type="Proteomes" id="UP000261811">
    <property type="component" value="Unassembled WGS sequence"/>
</dbReference>
<dbReference type="RefSeq" id="WP_117356758.1">
    <property type="nucleotide sequence ID" value="NZ_QURH01000144.1"/>
</dbReference>
<protein>
    <submittedName>
        <fullName evidence="1">Uncharacterized protein</fullName>
    </submittedName>
</protein>
<dbReference type="OrthoDB" id="9928201at2"/>
<evidence type="ECO:0000313" key="1">
    <source>
        <dbReference type="EMBL" id="RFU42257.1"/>
    </source>
</evidence>
<dbReference type="EMBL" id="QURH01000144">
    <property type="protein sequence ID" value="RFU42257.1"/>
    <property type="molecule type" value="Genomic_DNA"/>
</dbReference>
<accession>A0A372JQG6</accession>
<organism evidence="1 2">
    <name type="scientific">Actinomadura logoneensis</name>
    <dbReference type="NCBI Taxonomy" id="2293572"/>
    <lineage>
        <taxon>Bacteria</taxon>
        <taxon>Bacillati</taxon>
        <taxon>Actinomycetota</taxon>
        <taxon>Actinomycetes</taxon>
        <taxon>Streptosporangiales</taxon>
        <taxon>Thermomonosporaceae</taxon>
        <taxon>Actinomadura</taxon>
    </lineage>
</organism>
<keyword evidence="2" id="KW-1185">Reference proteome</keyword>
<gene>
    <name evidence="1" type="ORF">DZF91_07525</name>
</gene>
<sequence>MVFPDFVSAVSDHLALVVHTVAISTWITAPDWAPVRGEAVLGHVALRRELIGAFLRGFEAVGAASGRGGAIAGWPYPFPDAAVTELRDALG</sequence>
<name>A0A372JQG6_9ACTN</name>